<dbReference type="AlphaFoldDB" id="A0AAQ3MXK9"/>
<reference evidence="2 3" key="1">
    <citation type="journal article" date="2023" name="Life. Sci Alliance">
        <title>Evolutionary insights into 3D genome organization and epigenetic landscape of Vigna mungo.</title>
        <authorList>
            <person name="Junaid A."/>
            <person name="Singh B."/>
            <person name="Bhatia S."/>
        </authorList>
    </citation>
    <scope>NUCLEOTIDE SEQUENCE [LARGE SCALE GENOMIC DNA]</scope>
    <source>
        <strain evidence="2">Urdbean</strain>
    </source>
</reference>
<accession>A0AAQ3MXK9</accession>
<dbReference type="Proteomes" id="UP001374535">
    <property type="component" value="Chromosome 9"/>
</dbReference>
<dbReference type="EMBL" id="CP144692">
    <property type="protein sequence ID" value="WVY98976.1"/>
    <property type="molecule type" value="Genomic_DNA"/>
</dbReference>
<feature type="compositionally biased region" description="Polar residues" evidence="1">
    <location>
        <begin position="80"/>
        <end position="94"/>
    </location>
</feature>
<protein>
    <submittedName>
        <fullName evidence="2">Uncharacterized protein</fullName>
    </submittedName>
</protein>
<sequence>MNLICKKYSSRIVGMRVSFVYRIHCVCPESLCICLLARMSHMLATTSLPPAANIEQRPTVATHLSVLTSHIFTVPSWDAVNTRSPESVPTQLTGPSWPLSSSSS</sequence>
<gene>
    <name evidence="2" type="ORF">V8G54_031127</name>
</gene>
<evidence type="ECO:0000256" key="1">
    <source>
        <dbReference type="SAM" id="MobiDB-lite"/>
    </source>
</evidence>
<feature type="region of interest" description="Disordered" evidence="1">
    <location>
        <begin position="80"/>
        <end position="104"/>
    </location>
</feature>
<name>A0AAQ3MXK9_VIGMU</name>
<proteinExistence type="predicted"/>
<organism evidence="2 3">
    <name type="scientific">Vigna mungo</name>
    <name type="common">Black gram</name>
    <name type="synonym">Phaseolus mungo</name>
    <dbReference type="NCBI Taxonomy" id="3915"/>
    <lineage>
        <taxon>Eukaryota</taxon>
        <taxon>Viridiplantae</taxon>
        <taxon>Streptophyta</taxon>
        <taxon>Embryophyta</taxon>
        <taxon>Tracheophyta</taxon>
        <taxon>Spermatophyta</taxon>
        <taxon>Magnoliopsida</taxon>
        <taxon>eudicotyledons</taxon>
        <taxon>Gunneridae</taxon>
        <taxon>Pentapetalae</taxon>
        <taxon>rosids</taxon>
        <taxon>fabids</taxon>
        <taxon>Fabales</taxon>
        <taxon>Fabaceae</taxon>
        <taxon>Papilionoideae</taxon>
        <taxon>50 kb inversion clade</taxon>
        <taxon>NPAAA clade</taxon>
        <taxon>indigoferoid/millettioid clade</taxon>
        <taxon>Phaseoleae</taxon>
        <taxon>Vigna</taxon>
    </lineage>
</organism>
<keyword evidence="3" id="KW-1185">Reference proteome</keyword>
<evidence type="ECO:0000313" key="2">
    <source>
        <dbReference type="EMBL" id="WVY98976.1"/>
    </source>
</evidence>
<evidence type="ECO:0000313" key="3">
    <source>
        <dbReference type="Proteomes" id="UP001374535"/>
    </source>
</evidence>